<keyword evidence="3" id="KW-1185">Reference proteome</keyword>
<feature type="region of interest" description="Disordered" evidence="1">
    <location>
        <begin position="20"/>
        <end position="77"/>
    </location>
</feature>
<gene>
    <name evidence="2" type="ORF">HBA54_17130</name>
</gene>
<evidence type="ECO:0000313" key="2">
    <source>
        <dbReference type="EMBL" id="NIA70333.1"/>
    </source>
</evidence>
<dbReference type="RefSeq" id="WP_167226814.1">
    <property type="nucleotide sequence ID" value="NZ_JAAQPH010000013.1"/>
</dbReference>
<dbReference type="AlphaFoldDB" id="A0A967K8A5"/>
<organism evidence="2 3">
    <name type="scientific">Pelagibius litoralis</name>
    <dbReference type="NCBI Taxonomy" id="374515"/>
    <lineage>
        <taxon>Bacteria</taxon>
        <taxon>Pseudomonadati</taxon>
        <taxon>Pseudomonadota</taxon>
        <taxon>Alphaproteobacteria</taxon>
        <taxon>Rhodospirillales</taxon>
        <taxon>Rhodovibrionaceae</taxon>
        <taxon>Pelagibius</taxon>
    </lineage>
</organism>
<protein>
    <submittedName>
        <fullName evidence="2">Host attachment protein</fullName>
    </submittedName>
</protein>
<dbReference type="InterPro" id="IPR019291">
    <property type="entry name" value="Host_attachment_protein"/>
</dbReference>
<reference evidence="2" key="1">
    <citation type="submission" date="2020-03" db="EMBL/GenBank/DDBJ databases">
        <title>Genome of Pelagibius litoralis DSM 21314T.</title>
        <authorList>
            <person name="Wang G."/>
        </authorList>
    </citation>
    <scope>NUCLEOTIDE SEQUENCE</scope>
    <source>
        <strain evidence="2">DSM 21314</strain>
    </source>
</reference>
<accession>A0A967K8A5</accession>
<dbReference type="EMBL" id="JAAQPH010000013">
    <property type="protein sequence ID" value="NIA70333.1"/>
    <property type="molecule type" value="Genomic_DNA"/>
</dbReference>
<evidence type="ECO:0000256" key="1">
    <source>
        <dbReference type="SAM" id="MobiDB-lite"/>
    </source>
</evidence>
<dbReference type="Pfam" id="PF10116">
    <property type="entry name" value="Host_attach"/>
    <property type="match status" value="1"/>
</dbReference>
<evidence type="ECO:0000313" key="3">
    <source>
        <dbReference type="Proteomes" id="UP000761264"/>
    </source>
</evidence>
<feature type="compositionally biased region" description="Basic and acidic residues" evidence="1">
    <location>
        <begin position="35"/>
        <end position="77"/>
    </location>
</feature>
<proteinExistence type="predicted"/>
<dbReference type="Proteomes" id="UP000761264">
    <property type="component" value="Unassembled WGS sequence"/>
</dbReference>
<name>A0A967K8A5_9PROT</name>
<comment type="caution">
    <text evidence="2">The sequence shown here is derived from an EMBL/GenBank/DDBJ whole genome shotgun (WGS) entry which is preliminary data.</text>
</comment>
<sequence>MKSVRSWIVVADGAHARILENDGPGKGLTPLTAEETNRTPRPSREIDADRPGRTHDRMGPGRHAMEPPSDAHRNEKRRFAEDLAQQLNTAVLRHRYDRLILIAPAKTLGDLRRSLNKEATARIHGELPKDLTPIADGDLADHLAEVIAL</sequence>